<comment type="caution">
    <text evidence="1">The sequence shown here is derived from an EMBL/GenBank/DDBJ whole genome shotgun (WGS) entry which is preliminary data.</text>
</comment>
<dbReference type="EMBL" id="JAWWNJ010000012">
    <property type="protein sequence ID" value="KAK7043421.1"/>
    <property type="molecule type" value="Genomic_DNA"/>
</dbReference>
<name>A0AAW0CXS9_9AGAR</name>
<sequence length="157" mass="16331">MAQATAADGCASFVAVDCFCPNPGPYIAALFACLANATFSSSHSSHICSQPQASASTFPILSETLHRPPRCRLPGQSGTLPRRLMLLLRVKEDRESGWEECRSGSSGLGCWLGGDGSESGAANGCCVVVVRGETLNTGVPELASGVVGRGRSGQDWE</sequence>
<organism evidence="1 2">
    <name type="scientific">Favolaschia claudopus</name>
    <dbReference type="NCBI Taxonomy" id="2862362"/>
    <lineage>
        <taxon>Eukaryota</taxon>
        <taxon>Fungi</taxon>
        <taxon>Dikarya</taxon>
        <taxon>Basidiomycota</taxon>
        <taxon>Agaricomycotina</taxon>
        <taxon>Agaricomycetes</taxon>
        <taxon>Agaricomycetidae</taxon>
        <taxon>Agaricales</taxon>
        <taxon>Marasmiineae</taxon>
        <taxon>Mycenaceae</taxon>
        <taxon>Favolaschia</taxon>
    </lineage>
</organism>
<evidence type="ECO:0000313" key="2">
    <source>
        <dbReference type="Proteomes" id="UP001362999"/>
    </source>
</evidence>
<gene>
    <name evidence="1" type="ORF">R3P38DRAFT_243514</name>
</gene>
<accession>A0AAW0CXS9</accession>
<reference evidence="1 2" key="1">
    <citation type="journal article" date="2024" name="J Genomics">
        <title>Draft genome sequencing and assembly of Favolaschia claudopus CIRM-BRFM 2984 isolated from oak limbs.</title>
        <authorList>
            <person name="Navarro D."/>
            <person name="Drula E."/>
            <person name="Chaduli D."/>
            <person name="Cazenave R."/>
            <person name="Ahrendt S."/>
            <person name="Wang J."/>
            <person name="Lipzen A."/>
            <person name="Daum C."/>
            <person name="Barry K."/>
            <person name="Grigoriev I.V."/>
            <person name="Favel A."/>
            <person name="Rosso M.N."/>
            <person name="Martin F."/>
        </authorList>
    </citation>
    <scope>NUCLEOTIDE SEQUENCE [LARGE SCALE GENOMIC DNA]</scope>
    <source>
        <strain evidence="1 2">CIRM-BRFM 2984</strain>
    </source>
</reference>
<protein>
    <submittedName>
        <fullName evidence="1">Uncharacterized protein</fullName>
    </submittedName>
</protein>
<dbReference type="Proteomes" id="UP001362999">
    <property type="component" value="Unassembled WGS sequence"/>
</dbReference>
<keyword evidence="2" id="KW-1185">Reference proteome</keyword>
<evidence type="ECO:0000313" key="1">
    <source>
        <dbReference type="EMBL" id="KAK7043421.1"/>
    </source>
</evidence>
<proteinExistence type="predicted"/>
<dbReference type="AlphaFoldDB" id="A0AAW0CXS9"/>